<feature type="transmembrane region" description="Helical" evidence="1">
    <location>
        <begin position="129"/>
        <end position="149"/>
    </location>
</feature>
<sequence length="215" mass="22826">MPGDSKSSDGREPLLPIAAAPLAAPAISEQGSHLQQPEHPTSVTVTVQPPCAGVGTLHTTTADTHAESAEQRNERTVWATAAVPYIYWLRFSVLKMVIGMLYLDPLYSAGGLCGVIGAGTFLAQPRSKLRLAQAFVVGLAMMGAAGILFTLKMVKLLQLVFAVGICDDAATCFAFIALPVLLYAFYMLIMGWTLSSTLTSLRLLNRSSAITADPV</sequence>
<comment type="caution">
    <text evidence="2">The sequence shown here is derived from an EMBL/GenBank/DDBJ whole genome shotgun (WGS) entry which is preliminary data.</text>
</comment>
<evidence type="ECO:0000256" key="1">
    <source>
        <dbReference type="SAM" id="Phobius"/>
    </source>
</evidence>
<proteinExistence type="predicted"/>
<name>A0A9D4TWQ9_CHLVU</name>
<accession>A0A9D4TWQ9</accession>
<feature type="transmembrane region" description="Helical" evidence="1">
    <location>
        <begin position="183"/>
        <end position="204"/>
    </location>
</feature>
<keyword evidence="3" id="KW-1185">Reference proteome</keyword>
<evidence type="ECO:0000313" key="3">
    <source>
        <dbReference type="Proteomes" id="UP001055712"/>
    </source>
</evidence>
<reference evidence="2" key="2">
    <citation type="submission" date="2020-11" db="EMBL/GenBank/DDBJ databases">
        <authorList>
            <person name="Cecchin M."/>
            <person name="Marcolungo L."/>
            <person name="Rossato M."/>
            <person name="Girolomoni L."/>
            <person name="Cosentino E."/>
            <person name="Cuine S."/>
            <person name="Li-Beisson Y."/>
            <person name="Delledonne M."/>
            <person name="Ballottari M."/>
        </authorList>
    </citation>
    <scope>NUCLEOTIDE SEQUENCE</scope>
    <source>
        <strain evidence="2">211/11P</strain>
        <tissue evidence="2">Whole cell</tissue>
    </source>
</reference>
<dbReference type="EMBL" id="SIDB01000002">
    <property type="protein sequence ID" value="KAI3436446.1"/>
    <property type="molecule type" value="Genomic_DNA"/>
</dbReference>
<dbReference type="AlphaFoldDB" id="A0A9D4TWQ9"/>
<organism evidence="2 3">
    <name type="scientific">Chlorella vulgaris</name>
    <name type="common">Green alga</name>
    <dbReference type="NCBI Taxonomy" id="3077"/>
    <lineage>
        <taxon>Eukaryota</taxon>
        <taxon>Viridiplantae</taxon>
        <taxon>Chlorophyta</taxon>
        <taxon>core chlorophytes</taxon>
        <taxon>Trebouxiophyceae</taxon>
        <taxon>Chlorellales</taxon>
        <taxon>Chlorellaceae</taxon>
        <taxon>Chlorella clade</taxon>
        <taxon>Chlorella</taxon>
    </lineage>
</organism>
<evidence type="ECO:0000313" key="2">
    <source>
        <dbReference type="EMBL" id="KAI3436446.1"/>
    </source>
</evidence>
<gene>
    <name evidence="2" type="ORF">D9Q98_005863</name>
</gene>
<keyword evidence="1" id="KW-0812">Transmembrane</keyword>
<keyword evidence="1" id="KW-1133">Transmembrane helix</keyword>
<protein>
    <submittedName>
        <fullName evidence="2">Uncharacterized protein</fullName>
    </submittedName>
</protein>
<dbReference type="Proteomes" id="UP001055712">
    <property type="component" value="Unassembled WGS sequence"/>
</dbReference>
<feature type="transmembrane region" description="Helical" evidence="1">
    <location>
        <begin position="100"/>
        <end position="123"/>
    </location>
</feature>
<reference evidence="2" key="1">
    <citation type="journal article" date="2019" name="Plant J.">
        <title>Chlorella vulgaris genome assembly and annotation reveals the molecular basis for metabolic acclimation to high light conditions.</title>
        <authorList>
            <person name="Cecchin M."/>
            <person name="Marcolungo L."/>
            <person name="Rossato M."/>
            <person name="Girolomoni L."/>
            <person name="Cosentino E."/>
            <person name="Cuine S."/>
            <person name="Li-Beisson Y."/>
            <person name="Delledonne M."/>
            <person name="Ballottari M."/>
        </authorList>
    </citation>
    <scope>NUCLEOTIDE SEQUENCE</scope>
    <source>
        <strain evidence="2">211/11P</strain>
    </source>
</reference>
<keyword evidence="1" id="KW-0472">Membrane</keyword>